<feature type="region of interest" description="Disordered" evidence="1">
    <location>
        <begin position="66"/>
        <end position="95"/>
    </location>
</feature>
<dbReference type="InParanoid" id="L9KZ43"/>
<reference evidence="3" key="1">
    <citation type="submission" date="2012-07" db="EMBL/GenBank/DDBJ databases">
        <title>Genome of the Chinese tree shrew, a rising model animal genetically related to primates.</title>
        <authorList>
            <person name="Zhang G."/>
            <person name="Fan Y."/>
            <person name="Yao Y."/>
            <person name="Huang Z."/>
        </authorList>
    </citation>
    <scope>NUCLEOTIDE SEQUENCE [LARGE SCALE GENOMIC DNA]</scope>
</reference>
<gene>
    <name evidence="2" type="ORF">TREES_T100005254</name>
</gene>
<dbReference type="EMBL" id="KB320585">
    <property type="protein sequence ID" value="ELW68041.1"/>
    <property type="molecule type" value="Genomic_DNA"/>
</dbReference>
<proteinExistence type="predicted"/>
<dbReference type="AlphaFoldDB" id="L9KZ43"/>
<dbReference type="Proteomes" id="UP000011518">
    <property type="component" value="Unassembled WGS sequence"/>
</dbReference>
<evidence type="ECO:0000256" key="1">
    <source>
        <dbReference type="SAM" id="MobiDB-lite"/>
    </source>
</evidence>
<feature type="region of interest" description="Disordered" evidence="1">
    <location>
        <begin position="9"/>
        <end position="32"/>
    </location>
</feature>
<sequence length="95" mass="10172">MCTSLLLVYSSLGGQKERPPQQQQQQQQQTPEQALVLEPLISSSCWMSDSEASGLATKSCPCGRKPDGAGTSLSIPPIGNPRVRRSRCSGSRALL</sequence>
<reference evidence="3" key="2">
    <citation type="journal article" date="2013" name="Nat. Commun.">
        <title>Genome of the Chinese tree shrew.</title>
        <authorList>
            <person name="Fan Y."/>
            <person name="Huang Z.Y."/>
            <person name="Cao C.C."/>
            <person name="Chen C.S."/>
            <person name="Chen Y.X."/>
            <person name="Fan D.D."/>
            <person name="He J."/>
            <person name="Hou H.L."/>
            <person name="Hu L."/>
            <person name="Hu X.T."/>
            <person name="Jiang X.T."/>
            <person name="Lai R."/>
            <person name="Lang Y.S."/>
            <person name="Liang B."/>
            <person name="Liao S.G."/>
            <person name="Mu D."/>
            <person name="Ma Y.Y."/>
            <person name="Niu Y.Y."/>
            <person name="Sun X.Q."/>
            <person name="Xia J.Q."/>
            <person name="Xiao J."/>
            <person name="Xiong Z.Q."/>
            <person name="Xu L."/>
            <person name="Yang L."/>
            <person name="Zhang Y."/>
            <person name="Zhao W."/>
            <person name="Zhao X.D."/>
            <person name="Zheng Y.T."/>
            <person name="Zhou J.M."/>
            <person name="Zhu Y.B."/>
            <person name="Zhang G.J."/>
            <person name="Wang J."/>
            <person name="Yao Y.G."/>
        </authorList>
    </citation>
    <scope>NUCLEOTIDE SEQUENCE [LARGE SCALE GENOMIC DNA]</scope>
</reference>
<protein>
    <submittedName>
        <fullName evidence="2">Uncharacterized protein</fullName>
    </submittedName>
</protein>
<accession>L9KZ43</accession>
<evidence type="ECO:0000313" key="3">
    <source>
        <dbReference type="Proteomes" id="UP000011518"/>
    </source>
</evidence>
<name>L9KZ43_TUPCH</name>
<keyword evidence="3" id="KW-1185">Reference proteome</keyword>
<evidence type="ECO:0000313" key="2">
    <source>
        <dbReference type="EMBL" id="ELW68041.1"/>
    </source>
</evidence>
<organism evidence="2 3">
    <name type="scientific">Tupaia chinensis</name>
    <name type="common">Chinese tree shrew</name>
    <name type="synonym">Tupaia belangeri chinensis</name>
    <dbReference type="NCBI Taxonomy" id="246437"/>
    <lineage>
        <taxon>Eukaryota</taxon>
        <taxon>Metazoa</taxon>
        <taxon>Chordata</taxon>
        <taxon>Craniata</taxon>
        <taxon>Vertebrata</taxon>
        <taxon>Euteleostomi</taxon>
        <taxon>Mammalia</taxon>
        <taxon>Eutheria</taxon>
        <taxon>Euarchontoglires</taxon>
        <taxon>Scandentia</taxon>
        <taxon>Tupaiidae</taxon>
        <taxon>Tupaia</taxon>
    </lineage>
</organism>